<accession>A0A2S3GL99</accession>
<reference evidence="3" key="1">
    <citation type="submission" date="2018-04" db="EMBL/GenBank/DDBJ databases">
        <title>WGS assembly of Panicum hallii.</title>
        <authorList>
            <person name="Lovell J."/>
            <person name="Jenkins J."/>
            <person name="Lowry D."/>
            <person name="Mamidi S."/>
            <person name="Sreedasyam A."/>
            <person name="Weng X."/>
            <person name="Barry K."/>
            <person name="Bonette J."/>
            <person name="Campitelli B."/>
            <person name="Daum C."/>
            <person name="Gordon S."/>
            <person name="Gould B."/>
            <person name="Lipzen A."/>
            <person name="Macqueen A."/>
            <person name="Palacio-Mejia J."/>
            <person name="Plott C."/>
            <person name="Shakirov E."/>
            <person name="Shu S."/>
            <person name="Yoshinaga Y."/>
            <person name="Zane M."/>
            <person name="Rokhsar D."/>
            <person name="Grimwood J."/>
            <person name="Schmutz J."/>
            <person name="Juenger T."/>
        </authorList>
    </citation>
    <scope>NUCLEOTIDE SEQUENCE [LARGE SCALE GENOMIC DNA]</scope>
    <source>
        <strain evidence="3">FIL2</strain>
    </source>
</reference>
<organism evidence="3">
    <name type="scientific">Panicum hallii</name>
    <dbReference type="NCBI Taxonomy" id="206008"/>
    <lineage>
        <taxon>Eukaryota</taxon>
        <taxon>Viridiplantae</taxon>
        <taxon>Streptophyta</taxon>
        <taxon>Embryophyta</taxon>
        <taxon>Tracheophyta</taxon>
        <taxon>Spermatophyta</taxon>
        <taxon>Magnoliopsida</taxon>
        <taxon>Liliopsida</taxon>
        <taxon>Poales</taxon>
        <taxon>Poaceae</taxon>
        <taxon>PACMAD clade</taxon>
        <taxon>Panicoideae</taxon>
        <taxon>Panicodae</taxon>
        <taxon>Paniceae</taxon>
        <taxon>Panicinae</taxon>
        <taxon>Panicum</taxon>
        <taxon>Panicum sect. Panicum</taxon>
    </lineage>
</organism>
<feature type="compositionally biased region" description="Polar residues" evidence="1">
    <location>
        <begin position="189"/>
        <end position="198"/>
    </location>
</feature>
<feature type="compositionally biased region" description="Basic and acidic residues" evidence="1">
    <location>
        <begin position="217"/>
        <end position="230"/>
    </location>
</feature>
<dbReference type="PANTHER" id="PTHR47906:SF5">
    <property type="entry name" value="OS05G0118600 PROTEIN"/>
    <property type="match status" value="1"/>
</dbReference>
<feature type="domain" description="Myb/SANT-like" evidence="2">
    <location>
        <begin position="23"/>
        <end position="109"/>
    </location>
</feature>
<dbReference type="Proteomes" id="UP000243499">
    <property type="component" value="Chromosome 1"/>
</dbReference>
<evidence type="ECO:0000313" key="3">
    <source>
        <dbReference type="EMBL" id="PAN04062.1"/>
    </source>
</evidence>
<dbReference type="EMBL" id="CM008046">
    <property type="protein sequence ID" value="PAN04062.1"/>
    <property type="molecule type" value="Genomic_DNA"/>
</dbReference>
<evidence type="ECO:0000256" key="1">
    <source>
        <dbReference type="SAM" id="MobiDB-lite"/>
    </source>
</evidence>
<dbReference type="Pfam" id="PF12776">
    <property type="entry name" value="Myb_DNA-bind_3"/>
    <property type="match status" value="1"/>
</dbReference>
<evidence type="ECO:0000259" key="2">
    <source>
        <dbReference type="Pfam" id="PF12776"/>
    </source>
</evidence>
<dbReference type="PANTHER" id="PTHR47906">
    <property type="entry name" value="OSJNBB0050O03.9 PROTEIN-RELATED"/>
    <property type="match status" value="1"/>
</dbReference>
<proteinExistence type="predicted"/>
<dbReference type="Gramene" id="PAN04062">
    <property type="protein sequence ID" value="PAN04062"/>
    <property type="gene ID" value="PAHAL_1G038900"/>
</dbReference>
<feature type="compositionally biased region" description="Acidic residues" evidence="1">
    <location>
        <begin position="157"/>
        <end position="170"/>
    </location>
</feature>
<name>A0A2S3GL99_9POAL</name>
<feature type="compositionally biased region" description="Low complexity" evidence="1">
    <location>
        <begin position="199"/>
        <end position="213"/>
    </location>
</feature>
<feature type="region of interest" description="Disordered" evidence="1">
    <location>
        <begin position="154"/>
        <end position="234"/>
    </location>
</feature>
<protein>
    <recommendedName>
        <fullName evidence="2">Myb/SANT-like domain-containing protein</fullName>
    </recommendedName>
</protein>
<sequence>MVKGKEKEKVEGDGSACERTITWDDDQTKFMFGWFIEFIKDQHAGFKLKKQHHFKCAEALNRQFNMGVSATQVERHLRHYKKNWKFVASALAKSGNTFDATRSMVIISESDKAKLQVRVRRLLSKPIKFYNEMQELFRNSNADGSLAMDAANCMNDTQDDEDNDLNDDICNDFSNYAQPQDDLGDDSDTLPSPTNEQTSFLSQTGDGSSSSSGMKRPRAEGKPAKRDVRPKSRLSKIGDTIATTLVTLQQELKKPAPALPHMPNSDAILWQRIENMTLTTDQKLMVGTFLAHKDQKGMRGFLSGSAEMTFQSWVFKFLSDSGL</sequence>
<dbReference type="InterPro" id="IPR024752">
    <property type="entry name" value="Myb/SANT-like_dom"/>
</dbReference>
<gene>
    <name evidence="3" type="ORF">PAHAL_1G038900</name>
</gene>
<dbReference type="AlphaFoldDB" id="A0A2S3GL99"/>